<evidence type="ECO:0000313" key="2">
    <source>
        <dbReference type="Proteomes" id="UP000503349"/>
    </source>
</evidence>
<dbReference type="Gene3D" id="1.10.510.10">
    <property type="entry name" value="Transferase(Phosphotransferase) domain 1"/>
    <property type="match status" value="1"/>
</dbReference>
<keyword evidence="1" id="KW-0418">Kinase</keyword>
<accession>A0A6G1PA27</accession>
<name>A0A6G1PA27_CHAAH</name>
<protein>
    <submittedName>
        <fullName evidence="1">Mitogen-activated protein kinase 14</fullName>
    </submittedName>
</protein>
<dbReference type="GO" id="GO:0016301">
    <property type="term" value="F:kinase activity"/>
    <property type="evidence" value="ECO:0007669"/>
    <property type="project" value="UniProtKB-KW"/>
</dbReference>
<keyword evidence="2" id="KW-1185">Reference proteome</keyword>
<dbReference type="EMBL" id="CM015713">
    <property type="protein sequence ID" value="KAF3687053.1"/>
    <property type="molecule type" value="Genomic_DNA"/>
</dbReference>
<reference evidence="2" key="2">
    <citation type="submission" date="2019-02" db="EMBL/GenBank/DDBJ databases">
        <title>Opniocepnalus argus Var Kimnra genome.</title>
        <authorList>
            <person name="Zhou C."/>
            <person name="Xiao S."/>
        </authorList>
    </citation>
    <scope>NUCLEOTIDE SEQUENCE [LARGE SCALE GENOMIC DNA]</scope>
</reference>
<gene>
    <name evidence="1" type="ORF">EXN66_Car002725</name>
</gene>
<organism evidence="1 2">
    <name type="scientific">Channa argus</name>
    <name type="common">Northern snakehead</name>
    <name type="synonym">Ophicephalus argus</name>
    <dbReference type="NCBI Taxonomy" id="215402"/>
    <lineage>
        <taxon>Eukaryota</taxon>
        <taxon>Metazoa</taxon>
        <taxon>Chordata</taxon>
        <taxon>Craniata</taxon>
        <taxon>Vertebrata</taxon>
        <taxon>Euteleostomi</taxon>
        <taxon>Actinopterygii</taxon>
        <taxon>Neopterygii</taxon>
        <taxon>Teleostei</taxon>
        <taxon>Neoteleostei</taxon>
        <taxon>Acanthomorphata</taxon>
        <taxon>Anabantaria</taxon>
        <taxon>Anabantiformes</taxon>
        <taxon>Channoidei</taxon>
        <taxon>Channidae</taxon>
        <taxon>Channa</taxon>
    </lineage>
</organism>
<keyword evidence="1" id="KW-0808">Transferase</keyword>
<sequence length="84" mass="9404">MITGQVLFPGHDCIDQLKKILKLTGTSNPLLIQRMQSKDEQSYVQSLRPQKKKNFREVFSSTEKKFFGAAGGDVAAESREKADS</sequence>
<dbReference type="AlphaFoldDB" id="A0A6G1PA27"/>
<dbReference type="Proteomes" id="UP000503349">
    <property type="component" value="Chromosome 2"/>
</dbReference>
<evidence type="ECO:0000313" key="1">
    <source>
        <dbReference type="EMBL" id="KAF3687053.1"/>
    </source>
</evidence>
<proteinExistence type="predicted"/>
<reference evidence="1 2" key="1">
    <citation type="submission" date="2019-02" db="EMBL/GenBank/DDBJ databases">
        <title>Opniocepnalus argus genome.</title>
        <authorList>
            <person name="Zhou C."/>
            <person name="Xiao S."/>
        </authorList>
    </citation>
    <scope>NUCLEOTIDE SEQUENCE [LARGE SCALE GENOMIC DNA]</scope>
    <source>
        <strain evidence="1">OARG1902GOOAL</strain>
        <tissue evidence="1">Muscle</tissue>
    </source>
</reference>